<reference evidence="2" key="2">
    <citation type="journal article" date="2015" name="Data Brief">
        <title>Shoot transcriptome of the giant reed, Arundo donax.</title>
        <authorList>
            <person name="Barrero R.A."/>
            <person name="Guerrero F.D."/>
            <person name="Moolhuijzen P."/>
            <person name="Goolsby J.A."/>
            <person name="Tidwell J."/>
            <person name="Bellgard S.E."/>
            <person name="Bellgard M.I."/>
        </authorList>
    </citation>
    <scope>NUCLEOTIDE SEQUENCE</scope>
    <source>
        <tissue evidence="2">Shoot tissue taken approximately 20 cm above the soil surface</tissue>
    </source>
</reference>
<accession>A0A0A9DYW4</accession>
<evidence type="ECO:0000313" key="2">
    <source>
        <dbReference type="EMBL" id="JAD93739.1"/>
    </source>
</evidence>
<sequence length="134" mass="14094">MNLLCIAGEDGSLPDSTADSGNEILLDGSETIFSEPDELASQSVDSNSNHCGSCGEHIIHPMLEALGTEQYIELNDLSFSLADDPDSCSMMLSSGIFETGFEQESRDCISNTTNASTSRTGGSSPRVPTADHGT</sequence>
<feature type="compositionally biased region" description="Polar residues" evidence="1">
    <location>
        <begin position="108"/>
        <end position="123"/>
    </location>
</feature>
<protein>
    <submittedName>
        <fullName evidence="2">Uncharacterized protein</fullName>
    </submittedName>
</protein>
<dbReference type="AlphaFoldDB" id="A0A0A9DYW4"/>
<feature type="region of interest" description="Disordered" evidence="1">
    <location>
        <begin position="107"/>
        <end position="134"/>
    </location>
</feature>
<proteinExistence type="predicted"/>
<reference evidence="2" key="1">
    <citation type="submission" date="2014-09" db="EMBL/GenBank/DDBJ databases">
        <authorList>
            <person name="Magalhaes I.L.F."/>
            <person name="Oliveira U."/>
            <person name="Santos F.R."/>
            <person name="Vidigal T.H.D.A."/>
            <person name="Brescovit A.D."/>
            <person name="Santos A.J."/>
        </authorList>
    </citation>
    <scope>NUCLEOTIDE SEQUENCE</scope>
    <source>
        <tissue evidence="2">Shoot tissue taken approximately 20 cm above the soil surface</tissue>
    </source>
</reference>
<organism evidence="2">
    <name type="scientific">Arundo donax</name>
    <name type="common">Giant reed</name>
    <name type="synonym">Donax arundinaceus</name>
    <dbReference type="NCBI Taxonomy" id="35708"/>
    <lineage>
        <taxon>Eukaryota</taxon>
        <taxon>Viridiplantae</taxon>
        <taxon>Streptophyta</taxon>
        <taxon>Embryophyta</taxon>
        <taxon>Tracheophyta</taxon>
        <taxon>Spermatophyta</taxon>
        <taxon>Magnoliopsida</taxon>
        <taxon>Liliopsida</taxon>
        <taxon>Poales</taxon>
        <taxon>Poaceae</taxon>
        <taxon>PACMAD clade</taxon>
        <taxon>Arundinoideae</taxon>
        <taxon>Arundineae</taxon>
        <taxon>Arundo</taxon>
    </lineage>
</organism>
<dbReference type="EMBL" id="GBRH01204156">
    <property type="protein sequence ID" value="JAD93739.1"/>
    <property type="molecule type" value="Transcribed_RNA"/>
</dbReference>
<name>A0A0A9DYW4_ARUDO</name>
<evidence type="ECO:0000256" key="1">
    <source>
        <dbReference type="SAM" id="MobiDB-lite"/>
    </source>
</evidence>